<dbReference type="Proteomes" id="UP000541444">
    <property type="component" value="Unassembled WGS sequence"/>
</dbReference>
<evidence type="ECO:0000313" key="1">
    <source>
        <dbReference type="EMBL" id="KAF6161526.1"/>
    </source>
</evidence>
<comment type="caution">
    <text evidence="1">The sequence shown here is derived from an EMBL/GenBank/DDBJ whole genome shotgun (WGS) entry which is preliminary data.</text>
</comment>
<dbReference type="EMBL" id="JACGCM010001129">
    <property type="protein sequence ID" value="KAF6161526.1"/>
    <property type="molecule type" value="Genomic_DNA"/>
</dbReference>
<name>A0A7J7N336_9MAGN</name>
<proteinExistence type="predicted"/>
<gene>
    <name evidence="1" type="ORF">GIB67_009405</name>
</gene>
<keyword evidence="2" id="KW-1185">Reference proteome</keyword>
<dbReference type="AlphaFoldDB" id="A0A7J7N336"/>
<feature type="non-terminal residue" evidence="1">
    <location>
        <position position="1"/>
    </location>
</feature>
<reference evidence="1 2" key="1">
    <citation type="journal article" date="2020" name="IScience">
        <title>Genome Sequencing of the Endangered Kingdonia uniflora (Circaeasteraceae, Ranunculales) Reveals Potential Mechanisms of Evolutionary Specialization.</title>
        <authorList>
            <person name="Sun Y."/>
            <person name="Deng T."/>
            <person name="Zhang A."/>
            <person name="Moore M.J."/>
            <person name="Landis J.B."/>
            <person name="Lin N."/>
            <person name="Zhang H."/>
            <person name="Zhang X."/>
            <person name="Huang J."/>
            <person name="Zhang X."/>
            <person name="Sun H."/>
            <person name="Wang H."/>
        </authorList>
    </citation>
    <scope>NUCLEOTIDE SEQUENCE [LARGE SCALE GENOMIC DNA]</scope>
    <source>
        <strain evidence="1">TB1705</strain>
        <tissue evidence="1">Leaf</tissue>
    </source>
</reference>
<organism evidence="1 2">
    <name type="scientific">Kingdonia uniflora</name>
    <dbReference type="NCBI Taxonomy" id="39325"/>
    <lineage>
        <taxon>Eukaryota</taxon>
        <taxon>Viridiplantae</taxon>
        <taxon>Streptophyta</taxon>
        <taxon>Embryophyta</taxon>
        <taxon>Tracheophyta</taxon>
        <taxon>Spermatophyta</taxon>
        <taxon>Magnoliopsida</taxon>
        <taxon>Ranunculales</taxon>
        <taxon>Circaeasteraceae</taxon>
        <taxon>Kingdonia</taxon>
    </lineage>
</organism>
<evidence type="ECO:0000313" key="2">
    <source>
        <dbReference type="Proteomes" id="UP000541444"/>
    </source>
</evidence>
<accession>A0A7J7N336</accession>
<sequence>AEVAKTNIVFFNQEEVVGEAYQASVDPTIAVSVEEQTLEASAGQTTAVSVEEQTIEVAQIEVVISHQGEDVGKASQVIDVYIKALIQYFDTQHRARPDNKRIVLADIFACQYVGWSFNVWTRNMSLQKV</sequence>
<protein>
    <submittedName>
        <fullName evidence="1">Uncharacterized protein</fullName>
    </submittedName>
</protein>